<sequence>MLKFHKLFAELKIEDIFEKSSKMLIKSRLSGLALSYGNEGRILQ</sequence>
<protein>
    <submittedName>
        <fullName evidence="1">Uncharacterized protein</fullName>
    </submittedName>
</protein>
<proteinExistence type="predicted"/>
<keyword evidence="2" id="KW-1185">Reference proteome</keyword>
<dbReference type="AlphaFoldDB" id="A0A2K4ZPV9"/>
<gene>
    <name evidence="1" type="ORF">AMURIS_05151</name>
</gene>
<evidence type="ECO:0000313" key="2">
    <source>
        <dbReference type="Proteomes" id="UP000236311"/>
    </source>
</evidence>
<accession>A0A2K4ZPV9</accession>
<organism evidence="1 2">
    <name type="scientific">Acetatifactor muris</name>
    <dbReference type="NCBI Taxonomy" id="879566"/>
    <lineage>
        <taxon>Bacteria</taxon>
        <taxon>Bacillati</taxon>
        <taxon>Bacillota</taxon>
        <taxon>Clostridia</taxon>
        <taxon>Lachnospirales</taxon>
        <taxon>Lachnospiraceae</taxon>
        <taxon>Acetatifactor</taxon>
    </lineage>
</organism>
<dbReference type="EMBL" id="OFSM01000048">
    <property type="protein sequence ID" value="SOY32392.1"/>
    <property type="molecule type" value="Genomic_DNA"/>
</dbReference>
<evidence type="ECO:0000313" key="1">
    <source>
        <dbReference type="EMBL" id="SOY32392.1"/>
    </source>
</evidence>
<reference evidence="1 2" key="1">
    <citation type="submission" date="2018-01" db="EMBL/GenBank/DDBJ databases">
        <authorList>
            <person name="Gaut B.S."/>
            <person name="Morton B.R."/>
            <person name="Clegg M.T."/>
            <person name="Duvall M.R."/>
        </authorList>
    </citation>
    <scope>NUCLEOTIDE SEQUENCE [LARGE SCALE GENOMIC DNA]</scope>
    <source>
        <strain evidence="1">GP69</strain>
    </source>
</reference>
<dbReference type="Proteomes" id="UP000236311">
    <property type="component" value="Unassembled WGS sequence"/>
</dbReference>
<name>A0A2K4ZPV9_9FIRM</name>